<evidence type="ECO:0000256" key="1">
    <source>
        <dbReference type="SAM" id="Phobius"/>
    </source>
</evidence>
<dbReference type="KEGG" id="bgz:XH91_01735"/>
<feature type="transmembrane region" description="Helical" evidence="1">
    <location>
        <begin position="12"/>
        <end position="30"/>
    </location>
</feature>
<dbReference type="EMBL" id="CP030053">
    <property type="protein sequence ID" value="QAU44201.1"/>
    <property type="molecule type" value="Genomic_DNA"/>
</dbReference>
<gene>
    <name evidence="2" type="ORF">XH91_01735</name>
</gene>
<dbReference type="Proteomes" id="UP000288972">
    <property type="component" value="Chromosome"/>
</dbReference>
<keyword evidence="1" id="KW-0812">Transmembrane</keyword>
<keyword evidence="1" id="KW-0472">Membrane</keyword>
<organism evidence="2 3">
    <name type="scientific">Bradyrhizobium guangzhouense</name>
    <dbReference type="NCBI Taxonomy" id="1325095"/>
    <lineage>
        <taxon>Bacteria</taxon>
        <taxon>Pseudomonadati</taxon>
        <taxon>Pseudomonadota</taxon>
        <taxon>Alphaproteobacteria</taxon>
        <taxon>Hyphomicrobiales</taxon>
        <taxon>Nitrobacteraceae</taxon>
        <taxon>Bradyrhizobium</taxon>
    </lineage>
</organism>
<protein>
    <submittedName>
        <fullName evidence="2">Uncharacterized protein</fullName>
    </submittedName>
</protein>
<keyword evidence="1" id="KW-1133">Transmembrane helix</keyword>
<evidence type="ECO:0000313" key="2">
    <source>
        <dbReference type="EMBL" id="QAU44201.1"/>
    </source>
</evidence>
<accession>A0AAE6C686</accession>
<dbReference type="RefSeq" id="WP_128948993.1">
    <property type="nucleotide sequence ID" value="NZ_CP030053.1"/>
</dbReference>
<dbReference type="AlphaFoldDB" id="A0AAE6C686"/>
<proteinExistence type="predicted"/>
<sequence>MNDVEMKAKLAVLEVVAMNTLAIVFAITASSDPNNRMAISAMDTIRSVAKRRMSGTIHEAEVLRAGEAYLDELLSDLSENLASIRVGKF</sequence>
<reference evidence="2 3" key="1">
    <citation type="submission" date="2018-06" db="EMBL/GenBank/DDBJ databases">
        <title>Comparative genomics of rhizobia nodulating Arachis hypogaea in China.</title>
        <authorList>
            <person name="Li Y."/>
        </authorList>
    </citation>
    <scope>NUCLEOTIDE SEQUENCE [LARGE SCALE GENOMIC DNA]</scope>
    <source>
        <strain evidence="2 3">CCBAU 51670</strain>
    </source>
</reference>
<evidence type="ECO:0000313" key="3">
    <source>
        <dbReference type="Proteomes" id="UP000288972"/>
    </source>
</evidence>
<name>A0AAE6C686_9BRAD</name>